<evidence type="ECO:0000256" key="2">
    <source>
        <dbReference type="ARBA" id="ARBA00022618"/>
    </source>
</evidence>
<protein>
    <submittedName>
        <fullName evidence="7">Anaphase-promoting complex subunit APC10/Doc1 like protein</fullName>
    </submittedName>
</protein>
<keyword evidence="2" id="KW-0132">Cell division</keyword>
<keyword evidence="4" id="KW-0833">Ubl conjugation pathway</keyword>
<name>A0ABQ5KJ43_9EUKA</name>
<keyword evidence="5" id="KW-0131">Cell cycle</keyword>
<keyword evidence="8" id="KW-1185">Reference proteome</keyword>
<gene>
    <name evidence="7" type="ORF">ADUPG1_006667</name>
</gene>
<dbReference type="SUPFAM" id="SSF49785">
    <property type="entry name" value="Galactose-binding domain-like"/>
    <property type="match status" value="1"/>
</dbReference>
<dbReference type="PANTHER" id="PTHR12936:SF0">
    <property type="entry name" value="ANAPHASE-PROMOTING COMPLEX SUBUNIT 10"/>
    <property type="match status" value="1"/>
</dbReference>
<accession>A0ABQ5KJ43</accession>
<evidence type="ECO:0000256" key="3">
    <source>
        <dbReference type="ARBA" id="ARBA00022776"/>
    </source>
</evidence>
<dbReference type="PANTHER" id="PTHR12936">
    <property type="entry name" value="ANAPHASE-PROMOTING COMPLEX 10"/>
    <property type="match status" value="1"/>
</dbReference>
<dbReference type="Gene3D" id="2.60.120.260">
    <property type="entry name" value="Galactose-binding domain-like"/>
    <property type="match status" value="1"/>
</dbReference>
<sequence>MSSPYSLCKYPLSGLKEDVSLLDITLEATIDVQTTTLPHGTINLHDQSLATFWQSRSMTPPHVITLCLKRPYLVKRIAIFLAGKTDKTFCPNLINIKTGMSLQSMHFMGNISVDFLEEDIWAVIDSHGEKFETDFSRGIPCQYIQIVVLSNLDGGRDCRIRQLRVYGYK</sequence>
<evidence type="ECO:0000259" key="6">
    <source>
        <dbReference type="PROSITE" id="PS51284"/>
    </source>
</evidence>
<comment type="similarity">
    <text evidence="1">Belongs to the APC10 family.</text>
</comment>
<dbReference type="SMART" id="SM01337">
    <property type="entry name" value="APC10"/>
    <property type="match status" value="1"/>
</dbReference>
<reference evidence="7" key="1">
    <citation type="submission" date="2022-03" db="EMBL/GenBank/DDBJ databases">
        <title>Draft genome sequence of Aduncisulcus paluster, a free-living microaerophilic Fornicata.</title>
        <authorList>
            <person name="Yuyama I."/>
            <person name="Kume K."/>
            <person name="Tamura T."/>
            <person name="Inagaki Y."/>
            <person name="Hashimoto T."/>
        </authorList>
    </citation>
    <scope>NUCLEOTIDE SEQUENCE</scope>
    <source>
        <strain evidence="7">NY0171</strain>
    </source>
</reference>
<dbReference type="InterPro" id="IPR004939">
    <property type="entry name" value="APC_su10/DOC_dom"/>
</dbReference>
<proteinExistence type="inferred from homology"/>
<dbReference type="Pfam" id="PF03256">
    <property type="entry name" value="ANAPC10"/>
    <property type="match status" value="1"/>
</dbReference>
<dbReference type="Proteomes" id="UP001057375">
    <property type="component" value="Unassembled WGS sequence"/>
</dbReference>
<keyword evidence="3" id="KW-0498">Mitosis</keyword>
<dbReference type="InterPro" id="IPR016901">
    <property type="entry name" value="APC10/Doc1"/>
</dbReference>
<evidence type="ECO:0000256" key="5">
    <source>
        <dbReference type="ARBA" id="ARBA00023306"/>
    </source>
</evidence>
<feature type="domain" description="DOC" evidence="6">
    <location>
        <begin position="1"/>
        <end position="169"/>
    </location>
</feature>
<dbReference type="EMBL" id="BQXS01010004">
    <property type="protein sequence ID" value="GKT32532.1"/>
    <property type="molecule type" value="Genomic_DNA"/>
</dbReference>
<comment type="caution">
    <text evidence="7">The sequence shown here is derived from an EMBL/GenBank/DDBJ whole genome shotgun (WGS) entry which is preliminary data.</text>
</comment>
<evidence type="ECO:0000256" key="1">
    <source>
        <dbReference type="ARBA" id="ARBA00006762"/>
    </source>
</evidence>
<evidence type="ECO:0000313" key="8">
    <source>
        <dbReference type="Proteomes" id="UP001057375"/>
    </source>
</evidence>
<dbReference type="PROSITE" id="PS51284">
    <property type="entry name" value="DOC"/>
    <property type="match status" value="1"/>
</dbReference>
<organism evidence="7 8">
    <name type="scientific">Aduncisulcus paluster</name>
    <dbReference type="NCBI Taxonomy" id="2918883"/>
    <lineage>
        <taxon>Eukaryota</taxon>
        <taxon>Metamonada</taxon>
        <taxon>Carpediemonas-like organisms</taxon>
        <taxon>Aduncisulcus</taxon>
    </lineage>
</organism>
<evidence type="ECO:0000313" key="7">
    <source>
        <dbReference type="EMBL" id="GKT32532.1"/>
    </source>
</evidence>
<evidence type="ECO:0000256" key="4">
    <source>
        <dbReference type="ARBA" id="ARBA00022786"/>
    </source>
</evidence>
<dbReference type="InterPro" id="IPR008979">
    <property type="entry name" value="Galactose-bd-like_sf"/>
</dbReference>